<dbReference type="GO" id="GO:0000981">
    <property type="term" value="F:DNA-binding transcription factor activity, RNA polymerase II-specific"/>
    <property type="evidence" value="ECO:0007669"/>
    <property type="project" value="InterPro"/>
</dbReference>
<dbReference type="CDD" id="cd00067">
    <property type="entry name" value="GAL4"/>
    <property type="match status" value="1"/>
</dbReference>
<comment type="caution">
    <text evidence="4">The sequence shown here is derived from an EMBL/GenBank/DDBJ whole genome shotgun (WGS) entry which is preliminary data.</text>
</comment>
<evidence type="ECO:0000259" key="3">
    <source>
        <dbReference type="PROSITE" id="PS50048"/>
    </source>
</evidence>
<feature type="compositionally biased region" description="Basic and acidic residues" evidence="2">
    <location>
        <begin position="59"/>
        <end position="79"/>
    </location>
</feature>
<feature type="compositionally biased region" description="Low complexity" evidence="2">
    <location>
        <begin position="236"/>
        <end position="246"/>
    </location>
</feature>
<keyword evidence="1" id="KW-0539">Nucleus</keyword>
<feature type="region of interest" description="Disordered" evidence="2">
    <location>
        <begin position="115"/>
        <end position="134"/>
    </location>
</feature>
<dbReference type="Pfam" id="PF00172">
    <property type="entry name" value="Zn_clus"/>
    <property type="match status" value="1"/>
</dbReference>
<dbReference type="GO" id="GO:0005634">
    <property type="term" value="C:nucleus"/>
    <property type="evidence" value="ECO:0007669"/>
    <property type="project" value="TreeGrafter"/>
</dbReference>
<organism evidence="4 5">
    <name type="scientific">Lasiosphaeria hispida</name>
    <dbReference type="NCBI Taxonomy" id="260671"/>
    <lineage>
        <taxon>Eukaryota</taxon>
        <taxon>Fungi</taxon>
        <taxon>Dikarya</taxon>
        <taxon>Ascomycota</taxon>
        <taxon>Pezizomycotina</taxon>
        <taxon>Sordariomycetes</taxon>
        <taxon>Sordariomycetidae</taxon>
        <taxon>Sordariales</taxon>
        <taxon>Lasiosphaeriaceae</taxon>
        <taxon>Lasiosphaeria</taxon>
    </lineage>
</organism>
<dbReference type="SUPFAM" id="SSF57701">
    <property type="entry name" value="Zn2/Cys6 DNA-binding domain"/>
    <property type="match status" value="1"/>
</dbReference>
<dbReference type="EMBL" id="JAUIQD010000002">
    <property type="protein sequence ID" value="KAK3359267.1"/>
    <property type="molecule type" value="Genomic_DNA"/>
</dbReference>
<dbReference type="SMART" id="SM00066">
    <property type="entry name" value="GAL4"/>
    <property type="match status" value="1"/>
</dbReference>
<dbReference type="GO" id="GO:0008270">
    <property type="term" value="F:zinc ion binding"/>
    <property type="evidence" value="ECO:0007669"/>
    <property type="project" value="InterPro"/>
</dbReference>
<gene>
    <name evidence="4" type="ORF">B0T25DRAFT_514833</name>
</gene>
<dbReference type="PANTHER" id="PTHR37534">
    <property type="entry name" value="TRANSCRIPTIONAL ACTIVATOR PROTEIN UGA3"/>
    <property type="match status" value="1"/>
</dbReference>
<dbReference type="GO" id="GO:0000976">
    <property type="term" value="F:transcription cis-regulatory region binding"/>
    <property type="evidence" value="ECO:0007669"/>
    <property type="project" value="TreeGrafter"/>
</dbReference>
<sequence length="749" mass="82846">MAEQLKRTFHGCLTCRKRKVRCHGGSPCQNCSRMNITCHSSFDTNLRIRVSTPTGQKTVDTKPVPKREPEPPRQQRVDPKPSYLPQFDPRHDAFAASFEPQFTSFSFAHPPSAYALEPPHQLSPPSSSSTGATDLDPLQFAGLWAPFDFALDPELGRDFSSRVDVGASAAPVNLVPPFDAFLPGTPFSQHNYPISDSEGSTSSNGKIREGPKEWIPRRRKRTRKEAPKEAPRNNKSAAASTTSSAGAGAGAVQHQRDEVELFSHFRNCTQDDFTEQDAKWSFNRFVPDFVQKCSPHCPMRLAVLAWTAKHSAAPEKEAVAATRHSQSSDYVEKLLVMPDPTVQLGTVLPVINVAEIIISTSFFLNRYNVLCGDLKTASSRLERMTSWLAKHTGNLNLSGFASKLLLWACYLQIRISIFSADYPRFPTLLDVLTGRGDYHLIIERSHNFYLDMFGSAYPQERLAEDFERIPAALHLHETFRLLTSILRYRSLRQSQTTAAQDLNSWEELAAVKHTVDNEMQRVEADFDLAVAINPSACILRYGPMPSMTIPAPAQRNSIGASPAPPDSTPAAPTATVGGVDDGLMPAPSQPTPPYTSAGKLSRVSLHWLTAYAAFMTTKILWSRLVRLDVRTDEASTAAVESILQVALLLRRSEGEKLHARELPSMLWPLPLFVAGIETVDEVWADWVRLFISGVEGGRGVEEGVGQGGGKMEMIELLEEIRKRQDVVGTRITVSTLMAEKGVTTGMFVF</sequence>
<evidence type="ECO:0000313" key="5">
    <source>
        <dbReference type="Proteomes" id="UP001275084"/>
    </source>
</evidence>
<evidence type="ECO:0000256" key="2">
    <source>
        <dbReference type="SAM" id="MobiDB-lite"/>
    </source>
</evidence>
<evidence type="ECO:0000256" key="1">
    <source>
        <dbReference type="ARBA" id="ARBA00023242"/>
    </source>
</evidence>
<keyword evidence="5" id="KW-1185">Reference proteome</keyword>
<feature type="domain" description="Zn(2)-C6 fungal-type" evidence="3">
    <location>
        <begin position="11"/>
        <end position="38"/>
    </location>
</feature>
<dbReference type="Proteomes" id="UP001275084">
    <property type="component" value="Unassembled WGS sequence"/>
</dbReference>
<evidence type="ECO:0000313" key="4">
    <source>
        <dbReference type="EMBL" id="KAK3359267.1"/>
    </source>
</evidence>
<dbReference type="InterPro" id="IPR036864">
    <property type="entry name" value="Zn2-C6_fun-type_DNA-bd_sf"/>
</dbReference>
<dbReference type="InterPro" id="IPR001138">
    <property type="entry name" value="Zn2Cys6_DnaBD"/>
</dbReference>
<feature type="compositionally biased region" description="Polar residues" evidence="2">
    <location>
        <begin position="191"/>
        <end position="205"/>
    </location>
</feature>
<dbReference type="PROSITE" id="PS00463">
    <property type="entry name" value="ZN2_CY6_FUNGAL_1"/>
    <property type="match status" value="1"/>
</dbReference>
<name>A0AAJ0HQA0_9PEZI</name>
<feature type="region of interest" description="Disordered" evidence="2">
    <location>
        <begin position="550"/>
        <end position="578"/>
    </location>
</feature>
<accession>A0AAJ0HQA0</accession>
<proteinExistence type="predicted"/>
<protein>
    <recommendedName>
        <fullName evidence="3">Zn(2)-C6 fungal-type domain-containing protein</fullName>
    </recommendedName>
</protein>
<dbReference type="GO" id="GO:0045944">
    <property type="term" value="P:positive regulation of transcription by RNA polymerase II"/>
    <property type="evidence" value="ECO:0007669"/>
    <property type="project" value="TreeGrafter"/>
</dbReference>
<dbReference type="AlphaFoldDB" id="A0AAJ0HQA0"/>
<reference evidence="4" key="1">
    <citation type="journal article" date="2023" name="Mol. Phylogenet. Evol.">
        <title>Genome-scale phylogeny and comparative genomics of the fungal order Sordariales.</title>
        <authorList>
            <person name="Hensen N."/>
            <person name="Bonometti L."/>
            <person name="Westerberg I."/>
            <person name="Brannstrom I.O."/>
            <person name="Guillou S."/>
            <person name="Cros-Aarteil S."/>
            <person name="Calhoun S."/>
            <person name="Haridas S."/>
            <person name="Kuo A."/>
            <person name="Mondo S."/>
            <person name="Pangilinan J."/>
            <person name="Riley R."/>
            <person name="LaButti K."/>
            <person name="Andreopoulos B."/>
            <person name="Lipzen A."/>
            <person name="Chen C."/>
            <person name="Yan M."/>
            <person name="Daum C."/>
            <person name="Ng V."/>
            <person name="Clum A."/>
            <person name="Steindorff A."/>
            <person name="Ohm R.A."/>
            <person name="Martin F."/>
            <person name="Silar P."/>
            <person name="Natvig D.O."/>
            <person name="Lalanne C."/>
            <person name="Gautier V."/>
            <person name="Ament-Velasquez S.L."/>
            <person name="Kruys A."/>
            <person name="Hutchinson M.I."/>
            <person name="Powell A.J."/>
            <person name="Barry K."/>
            <person name="Miller A.N."/>
            <person name="Grigoriev I.V."/>
            <person name="Debuchy R."/>
            <person name="Gladieux P."/>
            <person name="Hiltunen Thoren M."/>
            <person name="Johannesson H."/>
        </authorList>
    </citation>
    <scope>NUCLEOTIDE SEQUENCE</scope>
    <source>
        <strain evidence="4">CBS 955.72</strain>
    </source>
</reference>
<reference evidence="4" key="2">
    <citation type="submission" date="2023-06" db="EMBL/GenBank/DDBJ databases">
        <authorList>
            <consortium name="Lawrence Berkeley National Laboratory"/>
            <person name="Haridas S."/>
            <person name="Hensen N."/>
            <person name="Bonometti L."/>
            <person name="Westerberg I."/>
            <person name="Brannstrom I.O."/>
            <person name="Guillou S."/>
            <person name="Cros-Aarteil S."/>
            <person name="Calhoun S."/>
            <person name="Kuo A."/>
            <person name="Mondo S."/>
            <person name="Pangilinan J."/>
            <person name="Riley R."/>
            <person name="Labutti K."/>
            <person name="Andreopoulos B."/>
            <person name="Lipzen A."/>
            <person name="Chen C."/>
            <person name="Yanf M."/>
            <person name="Daum C."/>
            <person name="Ng V."/>
            <person name="Clum A."/>
            <person name="Steindorff A."/>
            <person name="Ohm R."/>
            <person name="Martin F."/>
            <person name="Silar P."/>
            <person name="Natvig D."/>
            <person name="Lalanne C."/>
            <person name="Gautier V."/>
            <person name="Ament-Velasquez S.L."/>
            <person name="Kruys A."/>
            <person name="Hutchinson M.I."/>
            <person name="Powell A.J."/>
            <person name="Barry K."/>
            <person name="Miller A.N."/>
            <person name="Grigoriev I.V."/>
            <person name="Debuchy R."/>
            <person name="Gladieux P."/>
            <person name="Thoren M.H."/>
            <person name="Johannesson H."/>
        </authorList>
    </citation>
    <scope>NUCLEOTIDE SEQUENCE</scope>
    <source>
        <strain evidence="4">CBS 955.72</strain>
    </source>
</reference>
<feature type="region of interest" description="Disordered" evidence="2">
    <location>
        <begin position="50"/>
        <end position="86"/>
    </location>
</feature>
<feature type="compositionally biased region" description="Basic and acidic residues" evidence="2">
    <location>
        <begin position="206"/>
        <end position="216"/>
    </location>
</feature>
<dbReference type="Gene3D" id="4.10.240.10">
    <property type="entry name" value="Zn(2)-C6 fungal-type DNA-binding domain"/>
    <property type="match status" value="1"/>
</dbReference>
<dbReference type="PROSITE" id="PS50048">
    <property type="entry name" value="ZN2_CY6_FUNGAL_2"/>
    <property type="match status" value="1"/>
</dbReference>
<dbReference type="PANTHER" id="PTHR37534:SF7">
    <property type="entry name" value="TRANSCRIPTIONAL ACTIVATOR PROTEIN UGA3"/>
    <property type="match status" value="1"/>
</dbReference>
<feature type="region of interest" description="Disordered" evidence="2">
    <location>
        <begin position="191"/>
        <end position="253"/>
    </location>
</feature>